<evidence type="ECO:0000313" key="6">
    <source>
        <dbReference type="EMBL" id="APT74572.1"/>
    </source>
</evidence>
<keyword evidence="2 6" id="KW-0489">Methyltransferase</keyword>
<reference evidence="6 7" key="1">
    <citation type="submission" date="2014-02" db="EMBL/GenBank/DDBJ databases">
        <title>Diversity of Thermotogales isolates from hydrothermal vents.</title>
        <authorList>
            <person name="Haverkamp T.H.A."/>
            <person name="Lossouarn J."/>
            <person name="Geslin C."/>
            <person name="Nesbo C.L."/>
        </authorList>
    </citation>
    <scope>NUCLEOTIDE SEQUENCE [LARGE SCALE GENOMIC DNA]</scope>
    <source>
        <strain evidence="6 7">431</strain>
    </source>
</reference>
<dbReference type="RefSeq" id="WP_012057892.1">
    <property type="nucleotide sequence ID" value="NZ_CP007389.1"/>
</dbReference>
<organism evidence="6 7">
    <name type="scientific">Thermosipho melanesiensis</name>
    <dbReference type="NCBI Taxonomy" id="46541"/>
    <lineage>
        <taxon>Bacteria</taxon>
        <taxon>Thermotogati</taxon>
        <taxon>Thermotogota</taxon>
        <taxon>Thermotogae</taxon>
        <taxon>Thermotogales</taxon>
        <taxon>Fervidobacteriaceae</taxon>
        <taxon>Thermosipho</taxon>
    </lineage>
</organism>
<evidence type="ECO:0000313" key="7">
    <source>
        <dbReference type="Proteomes" id="UP000185490"/>
    </source>
</evidence>
<dbReference type="PRINTS" id="PR00506">
    <property type="entry name" value="D21N6MTFRASE"/>
</dbReference>
<evidence type="ECO:0000256" key="1">
    <source>
        <dbReference type="ARBA" id="ARBA00006594"/>
    </source>
</evidence>
<dbReference type="Gene3D" id="3.40.50.150">
    <property type="entry name" value="Vaccinia Virus protein VP39"/>
    <property type="match status" value="1"/>
</dbReference>
<feature type="domain" description="DNA methylase N-4/N-6" evidence="5">
    <location>
        <begin position="413"/>
        <end position="694"/>
    </location>
</feature>
<evidence type="ECO:0000256" key="3">
    <source>
        <dbReference type="ARBA" id="ARBA00022679"/>
    </source>
</evidence>
<dbReference type="InterPro" id="IPR002052">
    <property type="entry name" value="DNA_methylase_N6_adenine_CS"/>
</dbReference>
<dbReference type="SUPFAM" id="SSF53335">
    <property type="entry name" value="S-adenosyl-L-methionine-dependent methyltransferases"/>
    <property type="match status" value="1"/>
</dbReference>
<keyword evidence="4" id="KW-0949">S-adenosyl-L-methionine</keyword>
<dbReference type="InterPro" id="IPR002295">
    <property type="entry name" value="N4/N6-MTase_EcoPI_Mod-like"/>
</dbReference>
<dbReference type="GO" id="GO:0032259">
    <property type="term" value="P:methylation"/>
    <property type="evidence" value="ECO:0007669"/>
    <property type="project" value="UniProtKB-KW"/>
</dbReference>
<dbReference type="GO" id="GO:0008168">
    <property type="term" value="F:methyltransferase activity"/>
    <property type="evidence" value="ECO:0007669"/>
    <property type="project" value="UniProtKB-KW"/>
</dbReference>
<dbReference type="InterPro" id="IPR029063">
    <property type="entry name" value="SAM-dependent_MTases_sf"/>
</dbReference>
<comment type="similarity">
    <text evidence="1">Belongs to the N(4)/N(6)-methyltransferase family.</text>
</comment>
<name>A0ABN4UZK2_9BACT</name>
<dbReference type="InterPro" id="IPR002941">
    <property type="entry name" value="DNA_methylase_N4/N6"/>
</dbReference>
<protein>
    <submittedName>
        <fullName evidence="6">DNA methylase</fullName>
    </submittedName>
</protein>
<evidence type="ECO:0000259" key="5">
    <source>
        <dbReference type="Pfam" id="PF01555"/>
    </source>
</evidence>
<dbReference type="EMBL" id="CP007389">
    <property type="protein sequence ID" value="APT74572.1"/>
    <property type="molecule type" value="Genomic_DNA"/>
</dbReference>
<sequence>MNRYEKEFYDALKDLFIGEEIEGKSGYVNLMRIKSAYYTKTVQTELKELIEDELVNNNIEDFREELFEKLYTFFKRYFSDTGSIYYTYTPWSERIYERVYDPEKDVILFWKTHMLYYVKTEKNYKSVEIKIKGANGKEIKFYFDVSDLEHQKANEKKEIMFEFKEFDTNNRIVLRCIYSERGRKTKIDEIVKQAKELYKEITTEDVEKAIRIFNKQSEVDYFINKDAEGFLKEQLDMYVYQYMFDSENIWSVKRVKEIQVFKKIASKIIEFIAQFENELVKIWNKPKFVFNSNYVITIDRIVEKECGGKVLEKILNHENIDKQIEEWKGLGIVDDEFKIEEIYKQERNDLFSEKGKINEKYKYLPIDTKYFKDIEIDILELFDNLDETLDGWLIKSENYQALNTILPKFREKVQTIYIDPPFNKEQEADYLYKVGYKDATWITMLENRVKLGREILNEKGSIFVRCDYNGNMYVRMILNKIFGGDNFRNEINVSRISKQDRKVKKFNTATDSLYFYSSSDNFFFRLLFKKLFKTKGERWHAMDSQGNGNALYIFGVLLEPPKGRHWTYGQENIKKMEKEKRIRIKCKKCGYNHIEGVWKGCPQCGNKNDVKVEYLLPPTSEKQIDSNWTDISGYTSNWNFSTENSEILLKRVIESTSNEGDLILDFFLGSGTTTAVAHKLKRKWIGVEMGEHFWTVVLPRMKKVLFYDKSGISKEKDVKEKYNEKSAGGFFKYYELEQYENVLKNAKYEHGDLTLQPSSNKDVFNEYIFMRSPKFVETVLRREGNDYKVDLSKLYPEKEIDIVETLSNVLGKKIKKIRKESFELEDIGEIRYDNIPVEYIKPLIWW</sequence>
<accession>A0ABN4UZK2</accession>
<evidence type="ECO:0000256" key="2">
    <source>
        <dbReference type="ARBA" id="ARBA00022603"/>
    </source>
</evidence>
<evidence type="ECO:0000256" key="4">
    <source>
        <dbReference type="ARBA" id="ARBA00022691"/>
    </source>
</evidence>
<dbReference type="Proteomes" id="UP000185490">
    <property type="component" value="Chromosome"/>
</dbReference>
<dbReference type="PROSITE" id="PS00092">
    <property type="entry name" value="N6_MTASE"/>
    <property type="match status" value="1"/>
</dbReference>
<gene>
    <name evidence="6" type="ORF">BW47_08940</name>
</gene>
<keyword evidence="3" id="KW-0808">Transferase</keyword>
<proteinExistence type="inferred from homology"/>
<keyword evidence="7" id="KW-1185">Reference proteome</keyword>
<dbReference type="Pfam" id="PF01555">
    <property type="entry name" value="N6_N4_Mtase"/>
    <property type="match status" value="1"/>
</dbReference>